<feature type="region of interest" description="Disordered" evidence="1">
    <location>
        <begin position="1"/>
        <end position="25"/>
    </location>
</feature>
<reference evidence="2" key="1">
    <citation type="submission" date="2023-03" db="EMBL/GenBank/DDBJ databases">
        <title>Massive genome expansion in bonnet fungi (Mycena s.s.) driven by repeated elements and novel gene families across ecological guilds.</title>
        <authorList>
            <consortium name="Lawrence Berkeley National Laboratory"/>
            <person name="Harder C.B."/>
            <person name="Miyauchi S."/>
            <person name="Viragh M."/>
            <person name="Kuo A."/>
            <person name="Thoen E."/>
            <person name="Andreopoulos B."/>
            <person name="Lu D."/>
            <person name="Skrede I."/>
            <person name="Drula E."/>
            <person name="Henrissat B."/>
            <person name="Morin E."/>
            <person name="Kohler A."/>
            <person name="Barry K."/>
            <person name="LaButti K."/>
            <person name="Morin E."/>
            <person name="Salamov A."/>
            <person name="Lipzen A."/>
            <person name="Mereny Z."/>
            <person name="Hegedus B."/>
            <person name="Baldrian P."/>
            <person name="Stursova M."/>
            <person name="Weitz H."/>
            <person name="Taylor A."/>
            <person name="Grigoriev I.V."/>
            <person name="Nagy L.G."/>
            <person name="Martin F."/>
            <person name="Kauserud H."/>
        </authorList>
    </citation>
    <scope>NUCLEOTIDE SEQUENCE</scope>
    <source>
        <strain evidence="2">9284</strain>
    </source>
</reference>
<evidence type="ECO:0000256" key="1">
    <source>
        <dbReference type="SAM" id="MobiDB-lite"/>
    </source>
</evidence>
<comment type="caution">
    <text evidence="2">The sequence shown here is derived from an EMBL/GenBank/DDBJ whole genome shotgun (WGS) entry which is preliminary data.</text>
</comment>
<organism evidence="2 3">
    <name type="scientific">Roridomyces roridus</name>
    <dbReference type="NCBI Taxonomy" id="1738132"/>
    <lineage>
        <taxon>Eukaryota</taxon>
        <taxon>Fungi</taxon>
        <taxon>Dikarya</taxon>
        <taxon>Basidiomycota</taxon>
        <taxon>Agaricomycotina</taxon>
        <taxon>Agaricomycetes</taxon>
        <taxon>Agaricomycetidae</taxon>
        <taxon>Agaricales</taxon>
        <taxon>Marasmiineae</taxon>
        <taxon>Mycenaceae</taxon>
        <taxon>Roridomyces</taxon>
    </lineage>
</organism>
<feature type="region of interest" description="Disordered" evidence="1">
    <location>
        <begin position="108"/>
        <end position="131"/>
    </location>
</feature>
<dbReference type="Proteomes" id="UP001221142">
    <property type="component" value="Unassembled WGS sequence"/>
</dbReference>
<dbReference type="AlphaFoldDB" id="A0AAD7AX69"/>
<feature type="region of interest" description="Disordered" evidence="1">
    <location>
        <begin position="206"/>
        <end position="229"/>
    </location>
</feature>
<name>A0AAD7AX69_9AGAR</name>
<keyword evidence="3" id="KW-1185">Reference proteome</keyword>
<evidence type="ECO:0000313" key="3">
    <source>
        <dbReference type="Proteomes" id="UP001221142"/>
    </source>
</evidence>
<proteinExistence type="predicted"/>
<gene>
    <name evidence="2" type="ORF">FB45DRAFT_1048098</name>
</gene>
<feature type="region of interest" description="Disordered" evidence="1">
    <location>
        <begin position="145"/>
        <end position="174"/>
    </location>
</feature>
<feature type="compositionally biased region" description="Acidic residues" evidence="1">
    <location>
        <begin position="214"/>
        <end position="229"/>
    </location>
</feature>
<accession>A0AAD7AX69</accession>
<protein>
    <submittedName>
        <fullName evidence="2">Uncharacterized protein</fullName>
    </submittedName>
</protein>
<evidence type="ECO:0000313" key="2">
    <source>
        <dbReference type="EMBL" id="KAJ7601904.1"/>
    </source>
</evidence>
<sequence length="229" mass="25990">MPSPLGDIWPPFHRSTDKPNGSHHRATHWQCINTFRPANAAIDVDTVEDLSLMENEAWFDQGCNCRGKISVTRRIREDQYATGLRQKREPRKNHSEVQVKELLTVPRYADANLSDTDGEDGENERDSVLVSSPAAWRKQVAIWQRDMQEEDTESDSETTTTQPPRRPRTTWLPIKLNKLFGGSIPEPIPRPPRQEISEEALYMELLAAEHSGEEPDDGELEGSGDDYVG</sequence>
<dbReference type="EMBL" id="JARKIF010000298">
    <property type="protein sequence ID" value="KAJ7601904.1"/>
    <property type="molecule type" value="Genomic_DNA"/>
</dbReference>